<dbReference type="Proteomes" id="UP000564573">
    <property type="component" value="Unassembled WGS sequence"/>
</dbReference>
<comment type="caution">
    <text evidence="1">The sequence shown here is derived from an EMBL/GenBank/DDBJ whole genome shotgun (WGS) entry which is preliminary data.</text>
</comment>
<protein>
    <submittedName>
        <fullName evidence="1">Uncharacterized protein</fullName>
    </submittedName>
</protein>
<organism evidence="1 2">
    <name type="scientific">Prauserella sediminis</name>
    <dbReference type="NCBI Taxonomy" id="577680"/>
    <lineage>
        <taxon>Bacteria</taxon>
        <taxon>Bacillati</taxon>
        <taxon>Actinomycetota</taxon>
        <taxon>Actinomycetes</taxon>
        <taxon>Pseudonocardiales</taxon>
        <taxon>Pseudonocardiaceae</taxon>
        <taxon>Prauserella</taxon>
        <taxon>Prauserella salsuginis group</taxon>
    </lineage>
</organism>
<dbReference type="AlphaFoldDB" id="A0A839XPE1"/>
<proteinExistence type="predicted"/>
<keyword evidence="2" id="KW-1185">Reference proteome</keyword>
<accession>A0A839XPE1</accession>
<sequence>MKILIDEDACVVAGQWGMRAFLAPSRRAPPHVLRSVRTDAVNRSMRRNGYVS</sequence>
<name>A0A839XPE1_9PSEU</name>
<evidence type="ECO:0000313" key="1">
    <source>
        <dbReference type="EMBL" id="MBB3664547.1"/>
    </source>
</evidence>
<evidence type="ECO:0000313" key="2">
    <source>
        <dbReference type="Proteomes" id="UP000564573"/>
    </source>
</evidence>
<gene>
    <name evidence="1" type="ORF">FB384_003451</name>
</gene>
<dbReference type="EMBL" id="JACIBS010000001">
    <property type="protein sequence ID" value="MBB3664547.1"/>
    <property type="molecule type" value="Genomic_DNA"/>
</dbReference>
<reference evidence="1 2" key="1">
    <citation type="submission" date="2020-08" db="EMBL/GenBank/DDBJ databases">
        <title>Sequencing the genomes of 1000 actinobacteria strains.</title>
        <authorList>
            <person name="Klenk H.-P."/>
        </authorList>
    </citation>
    <scope>NUCLEOTIDE SEQUENCE [LARGE SCALE GENOMIC DNA]</scope>
    <source>
        <strain evidence="1 2">DSM 45267</strain>
    </source>
</reference>
<dbReference type="RefSeq" id="WP_183784320.1">
    <property type="nucleotide sequence ID" value="NZ_JACIBS010000001.1"/>
</dbReference>